<dbReference type="EMBL" id="JMSZ01000042">
    <property type="protein sequence ID" value="KDE38660.1"/>
    <property type="molecule type" value="Genomic_DNA"/>
</dbReference>
<dbReference type="PATRIC" id="fig|267850.7.peg.3066"/>
<dbReference type="SUPFAM" id="SSF47413">
    <property type="entry name" value="lambda repressor-like DNA-binding domains"/>
    <property type="match status" value="1"/>
</dbReference>
<dbReference type="OrthoDB" id="8902678at2"/>
<keyword evidence="3" id="KW-1185">Reference proteome</keyword>
<dbReference type="CDD" id="cd00093">
    <property type="entry name" value="HTH_XRE"/>
    <property type="match status" value="1"/>
</dbReference>
<evidence type="ECO:0000313" key="2">
    <source>
        <dbReference type="EMBL" id="KDE38660.1"/>
    </source>
</evidence>
<dbReference type="InterPro" id="IPR010982">
    <property type="entry name" value="Lambda_DNA-bd_dom_sf"/>
</dbReference>
<dbReference type="RefSeq" id="WP_036550107.1">
    <property type="nucleotide sequence ID" value="NZ_JBKBNO010000003.1"/>
</dbReference>
<evidence type="ECO:0000313" key="3">
    <source>
        <dbReference type="Proteomes" id="UP000027318"/>
    </source>
</evidence>
<protein>
    <submittedName>
        <fullName evidence="2">Transcriptional regulator, Cro/CI family</fullName>
    </submittedName>
</protein>
<sequence length="273" mass="32202">MSEDLTRNLRLLCSYYRSISEVCRRLDVNRTQFNRYLSGSNRPSAHMMQRLCDFFGVEEHEILLPHHQFQRLIDVRPRQHTAREPQHPEQEHLQHLQQLTGQSLDKYLGYYFEYYLSMACPGNILRTLVHLEKPDKQVYYQRLERLQEAPDERPYHGIYLGAAYLLTDRIFLVDYESLTGQEISQTILFPSYKNRISYLSGLKIGAAGSGDRMPCATRVLYEYLGHSVNKRQALKRCGLYPLDTEQIEPSLKQALINQLDDDEYHLRARHLHR</sequence>
<evidence type="ECO:0000259" key="1">
    <source>
        <dbReference type="PROSITE" id="PS50943"/>
    </source>
</evidence>
<dbReference type="Pfam" id="PF13560">
    <property type="entry name" value="HTH_31"/>
    <property type="match status" value="1"/>
</dbReference>
<comment type="caution">
    <text evidence="2">The sequence shown here is derived from an EMBL/GenBank/DDBJ whole genome shotgun (WGS) entry which is preliminary data.</text>
</comment>
<dbReference type="InterPro" id="IPR001387">
    <property type="entry name" value="Cro/C1-type_HTH"/>
</dbReference>
<dbReference type="STRING" id="267850.ADINL_3115"/>
<gene>
    <name evidence="2" type="ORF">ADINL_3115</name>
</gene>
<dbReference type="GO" id="GO:0003677">
    <property type="term" value="F:DNA binding"/>
    <property type="evidence" value="ECO:0007669"/>
    <property type="project" value="InterPro"/>
</dbReference>
<dbReference type="Proteomes" id="UP000027318">
    <property type="component" value="Unassembled WGS sequence"/>
</dbReference>
<feature type="domain" description="HTH cro/C1-type" evidence="1">
    <location>
        <begin position="18"/>
        <end position="62"/>
    </location>
</feature>
<proteinExistence type="predicted"/>
<dbReference type="Gene3D" id="1.10.260.40">
    <property type="entry name" value="lambda repressor-like DNA-binding domains"/>
    <property type="match status" value="1"/>
</dbReference>
<dbReference type="AlphaFoldDB" id="A0A063Y0G0"/>
<dbReference type="PROSITE" id="PS50943">
    <property type="entry name" value="HTH_CROC1"/>
    <property type="match status" value="1"/>
</dbReference>
<reference evidence="2 3" key="1">
    <citation type="journal article" date="2005" name="Int. J. Syst. Evol. Microbiol.">
        <title>Nitrincola lacisaponensis gen. nov., sp. nov., a novel alkaliphilic bacterium isolated from an alkaline, saline lake.</title>
        <authorList>
            <person name="Dimitriu P.A."/>
            <person name="Shukla S.K."/>
            <person name="Conradt J."/>
            <person name="Marquez M.C."/>
            <person name="Ventosa A."/>
            <person name="Maglia A."/>
            <person name="Peyton B.M."/>
            <person name="Pinkart H.C."/>
            <person name="Mormile M.R."/>
        </authorList>
    </citation>
    <scope>NUCLEOTIDE SEQUENCE [LARGE SCALE GENOMIC DNA]</scope>
    <source>
        <strain evidence="2 3">4CA</strain>
    </source>
</reference>
<accession>A0A063Y0G0</accession>
<organism evidence="2 3">
    <name type="scientific">Nitrincola lacisaponensis</name>
    <dbReference type="NCBI Taxonomy" id="267850"/>
    <lineage>
        <taxon>Bacteria</taxon>
        <taxon>Pseudomonadati</taxon>
        <taxon>Pseudomonadota</taxon>
        <taxon>Gammaproteobacteria</taxon>
        <taxon>Oceanospirillales</taxon>
        <taxon>Oceanospirillaceae</taxon>
        <taxon>Nitrincola</taxon>
    </lineage>
</organism>
<name>A0A063Y0G0_9GAMM</name>